<comment type="caution">
    <text evidence="2">The sequence shown here is derived from an EMBL/GenBank/DDBJ whole genome shotgun (WGS) entry which is preliminary data.</text>
</comment>
<protein>
    <submittedName>
        <fullName evidence="2">Uncharacterized protein</fullName>
    </submittedName>
</protein>
<gene>
    <name evidence="2" type="ORF">JOF59_005440</name>
</gene>
<evidence type="ECO:0000256" key="1">
    <source>
        <dbReference type="SAM" id="MobiDB-lite"/>
    </source>
</evidence>
<dbReference type="EMBL" id="JAGINS010000001">
    <property type="protein sequence ID" value="MBP2363040.1"/>
    <property type="molecule type" value="Genomic_DNA"/>
</dbReference>
<dbReference type="Proteomes" id="UP001519311">
    <property type="component" value="Unassembled WGS sequence"/>
</dbReference>
<reference evidence="2 3" key="1">
    <citation type="submission" date="2021-03" db="EMBL/GenBank/DDBJ databases">
        <title>Sequencing the genomes of 1000 actinobacteria strains.</title>
        <authorList>
            <person name="Klenk H.-P."/>
        </authorList>
    </citation>
    <scope>NUCLEOTIDE SEQUENCE [LARGE SCALE GENOMIC DNA]</scope>
    <source>
        <strain evidence="2 3">DSM 40843</strain>
    </source>
</reference>
<keyword evidence="3" id="KW-1185">Reference proteome</keyword>
<organism evidence="2 3">
    <name type="scientific">Streptomyces clavifer</name>
    <dbReference type="NCBI Taxonomy" id="68188"/>
    <lineage>
        <taxon>Bacteria</taxon>
        <taxon>Bacillati</taxon>
        <taxon>Actinomycetota</taxon>
        <taxon>Actinomycetes</taxon>
        <taxon>Kitasatosporales</taxon>
        <taxon>Streptomycetaceae</taxon>
        <taxon>Streptomyces</taxon>
    </lineage>
</organism>
<proteinExistence type="predicted"/>
<evidence type="ECO:0000313" key="2">
    <source>
        <dbReference type="EMBL" id="MBP2363040.1"/>
    </source>
</evidence>
<sequence>MHGPEELSRAAPCNVGRTGSGRRPPSFAAGYDVADAPGAGRKPVSWK</sequence>
<name>A0ABS4VGP3_9ACTN</name>
<evidence type="ECO:0000313" key="3">
    <source>
        <dbReference type="Proteomes" id="UP001519311"/>
    </source>
</evidence>
<accession>A0ABS4VGP3</accession>
<feature type="region of interest" description="Disordered" evidence="1">
    <location>
        <begin position="1"/>
        <end position="47"/>
    </location>
</feature>